<reference evidence="2 3" key="1">
    <citation type="journal article" date="2016" name="Mol. Biol. Evol.">
        <title>Comparative Genomics of Early-Diverging Mushroom-Forming Fungi Provides Insights into the Origins of Lignocellulose Decay Capabilities.</title>
        <authorList>
            <person name="Nagy L.G."/>
            <person name="Riley R."/>
            <person name="Tritt A."/>
            <person name="Adam C."/>
            <person name="Daum C."/>
            <person name="Floudas D."/>
            <person name="Sun H."/>
            <person name="Yadav J.S."/>
            <person name="Pangilinan J."/>
            <person name="Larsson K.H."/>
            <person name="Matsuura K."/>
            <person name="Barry K."/>
            <person name="Labutti K."/>
            <person name="Kuo R."/>
            <person name="Ohm R.A."/>
            <person name="Bhattacharya S.S."/>
            <person name="Shirouzu T."/>
            <person name="Yoshinaga Y."/>
            <person name="Martin F.M."/>
            <person name="Grigoriev I.V."/>
            <person name="Hibbett D.S."/>
        </authorList>
    </citation>
    <scope>NUCLEOTIDE SEQUENCE [LARGE SCALE GENOMIC DNA]</scope>
    <source>
        <strain evidence="2 3">HHB12029</strain>
    </source>
</reference>
<organism evidence="2 3">
    <name type="scientific">Exidia glandulosa HHB12029</name>
    <dbReference type="NCBI Taxonomy" id="1314781"/>
    <lineage>
        <taxon>Eukaryota</taxon>
        <taxon>Fungi</taxon>
        <taxon>Dikarya</taxon>
        <taxon>Basidiomycota</taxon>
        <taxon>Agaricomycotina</taxon>
        <taxon>Agaricomycetes</taxon>
        <taxon>Auriculariales</taxon>
        <taxon>Exidiaceae</taxon>
        <taxon>Exidia</taxon>
    </lineage>
</organism>
<accession>A0A166NKP4</accession>
<dbReference type="Proteomes" id="UP000077266">
    <property type="component" value="Unassembled WGS sequence"/>
</dbReference>
<dbReference type="Gene3D" id="1.20.1280.50">
    <property type="match status" value="1"/>
</dbReference>
<dbReference type="SUPFAM" id="SSF81383">
    <property type="entry name" value="F-box domain"/>
    <property type="match status" value="1"/>
</dbReference>
<dbReference type="EMBL" id="KV426648">
    <property type="protein sequence ID" value="KZV79273.1"/>
    <property type="molecule type" value="Genomic_DNA"/>
</dbReference>
<dbReference type="AlphaFoldDB" id="A0A166NKP4"/>
<evidence type="ECO:0000313" key="3">
    <source>
        <dbReference type="Proteomes" id="UP000077266"/>
    </source>
</evidence>
<sequence length="495" mass="55619">MQYIRRRDGWFLGRAPSPRPAMHVPNELLSKIAACLPLRDRCQAVYTSRQWRDAFLTTPFVWDHLEILFFTKNRDGYRSWVALMQLLLKRNAGRPLTLDFEVFPTPTTRPSRAALERVYDLIALHMPHMKSLSLAIPSAHYLPFFDVHATILETLRVKIGGIEDDEHMPVTLFAGIAPRLSTLYLHTIDLPRAPCPALRRVENLLFHDENEITDMFVYDIATGFPSLTTLTVTTDEGFAADGVGLPVFPGTRNVVSLRLNVRVGMEHMVALFPKAQSIAYSCSSANGRDNGPDATQTVRRTLCAAEHPTSIEIRWASLHVELPWFFQPDSEPTLVIVLDGHKVIVDVVLEAVQAALTVNMMKSLVPRAEKIVVPEELWDVFSRRKLLSELDVTLILRDWTATLGTVYRQQSVSSLTLVRASGDEDVVLSAALLSAFVQSSLAPNTLRRVVLAGFHLDDPSAFIHIGVDVRLTSLWRDTPDDDLWTWDIAKTALEV</sequence>
<protein>
    <recommendedName>
        <fullName evidence="1">F-box domain-containing protein</fullName>
    </recommendedName>
</protein>
<keyword evidence="3" id="KW-1185">Reference proteome</keyword>
<gene>
    <name evidence="2" type="ORF">EXIGLDRAFT_820656</name>
</gene>
<dbReference type="InterPro" id="IPR036047">
    <property type="entry name" value="F-box-like_dom_sf"/>
</dbReference>
<dbReference type="InParanoid" id="A0A166NKP4"/>
<feature type="domain" description="F-box" evidence="1">
    <location>
        <begin position="24"/>
        <end position="64"/>
    </location>
</feature>
<evidence type="ECO:0000259" key="1">
    <source>
        <dbReference type="SMART" id="SM00256"/>
    </source>
</evidence>
<dbReference type="Pfam" id="PF12937">
    <property type="entry name" value="F-box-like"/>
    <property type="match status" value="1"/>
</dbReference>
<evidence type="ECO:0000313" key="2">
    <source>
        <dbReference type="EMBL" id="KZV79273.1"/>
    </source>
</evidence>
<proteinExistence type="predicted"/>
<dbReference type="SMART" id="SM00256">
    <property type="entry name" value="FBOX"/>
    <property type="match status" value="1"/>
</dbReference>
<dbReference type="CDD" id="cd09917">
    <property type="entry name" value="F-box_SF"/>
    <property type="match status" value="1"/>
</dbReference>
<name>A0A166NKP4_EXIGL</name>
<dbReference type="InterPro" id="IPR001810">
    <property type="entry name" value="F-box_dom"/>
</dbReference>